<dbReference type="GeneID" id="20676622"/>
<dbReference type="EMBL" id="KI925465">
    <property type="protein sequence ID" value="ETW75788.1"/>
    <property type="molecule type" value="Genomic_DNA"/>
</dbReference>
<evidence type="ECO:0000313" key="2">
    <source>
        <dbReference type="EMBL" id="ETW75788.1"/>
    </source>
</evidence>
<dbReference type="Proteomes" id="UP000030671">
    <property type="component" value="Unassembled WGS sequence"/>
</dbReference>
<sequence length="506" mass="55890">MSTTGGYVQQRRRRRRRRLGDWDGLREDRGNGQVDGHGERKATAVCHAAAPDPKLDARRWKLKRRSRAQPGLPIDLRSVFDRPRRVLKLLFARSSLDSSPERPSTAPTSVVCRTRTRTRIRTRTDTTTRSPLALTTVPGAPVPQCTEASCIITTIHVRLHPLGTPHAEYIRQSYSVILCHTLSYCAVRPPPAPPRQSQTPTKLHLIRSAPSPLLALPGTPIDPRASAPAADRSAPTAPTYSAEAEDGARGARRGGGVARVRARGRLRASGDEGRAGGGTASERAMIRKVRIQVRSARTPARRRPASQPPFLPVYSLARPPARPPATDLHGRRARALHRRLSKPETLREGASPRRPRAMRLRFVHSTAQRPQSCARLALTPVDVDARLNLSARSEENETARRTGGLGWTLSVCERRRTLDGPMAKSVQVAMIGRVGRCTPDPILDPVLAPTWMTCSSSGSTTAWWKNRDRAESVHRPQLFPCQEFLRSTQYIRASSASLEVDVQSHQ</sequence>
<dbReference type="HOGENOM" id="CLU_538678_0_0_1"/>
<evidence type="ECO:0000256" key="1">
    <source>
        <dbReference type="SAM" id="MobiDB-lite"/>
    </source>
</evidence>
<reference evidence="2 3" key="1">
    <citation type="journal article" date="2012" name="New Phytol.">
        <title>Insight into trade-off between wood decay and parasitism from the genome of a fungal forest pathogen.</title>
        <authorList>
            <person name="Olson A."/>
            <person name="Aerts A."/>
            <person name="Asiegbu F."/>
            <person name="Belbahri L."/>
            <person name="Bouzid O."/>
            <person name="Broberg A."/>
            <person name="Canback B."/>
            <person name="Coutinho P.M."/>
            <person name="Cullen D."/>
            <person name="Dalman K."/>
            <person name="Deflorio G."/>
            <person name="van Diepen L.T."/>
            <person name="Dunand C."/>
            <person name="Duplessis S."/>
            <person name="Durling M."/>
            <person name="Gonthier P."/>
            <person name="Grimwood J."/>
            <person name="Fossdal C.G."/>
            <person name="Hansson D."/>
            <person name="Henrissat B."/>
            <person name="Hietala A."/>
            <person name="Himmelstrand K."/>
            <person name="Hoffmeister D."/>
            <person name="Hogberg N."/>
            <person name="James T.Y."/>
            <person name="Karlsson M."/>
            <person name="Kohler A."/>
            <person name="Kues U."/>
            <person name="Lee Y.H."/>
            <person name="Lin Y.C."/>
            <person name="Lind M."/>
            <person name="Lindquist E."/>
            <person name="Lombard V."/>
            <person name="Lucas S."/>
            <person name="Lunden K."/>
            <person name="Morin E."/>
            <person name="Murat C."/>
            <person name="Park J."/>
            <person name="Raffaello T."/>
            <person name="Rouze P."/>
            <person name="Salamov A."/>
            <person name="Schmutz J."/>
            <person name="Solheim H."/>
            <person name="Stahlberg J."/>
            <person name="Velez H."/>
            <person name="de Vries R.P."/>
            <person name="Wiebenga A."/>
            <person name="Woodward S."/>
            <person name="Yakovlev I."/>
            <person name="Garbelotto M."/>
            <person name="Martin F."/>
            <person name="Grigoriev I.V."/>
            <person name="Stenlid J."/>
        </authorList>
    </citation>
    <scope>NUCLEOTIDE SEQUENCE [LARGE SCALE GENOMIC DNA]</scope>
    <source>
        <strain evidence="2 3">TC 32-1</strain>
    </source>
</reference>
<feature type="compositionally biased region" description="Basic and acidic residues" evidence="1">
    <location>
        <begin position="19"/>
        <end position="40"/>
    </location>
</feature>
<feature type="region of interest" description="Disordered" evidence="1">
    <location>
        <begin position="1"/>
        <end position="40"/>
    </location>
</feature>
<dbReference type="InParanoid" id="W4JQI8"/>
<dbReference type="RefSeq" id="XP_009552042.1">
    <property type="nucleotide sequence ID" value="XM_009553747.1"/>
</dbReference>
<feature type="region of interest" description="Disordered" evidence="1">
    <location>
        <begin position="294"/>
        <end position="329"/>
    </location>
</feature>
<proteinExistence type="predicted"/>
<accession>W4JQI8</accession>
<organism evidence="2 3">
    <name type="scientific">Heterobasidion irregulare (strain TC 32-1)</name>
    <dbReference type="NCBI Taxonomy" id="747525"/>
    <lineage>
        <taxon>Eukaryota</taxon>
        <taxon>Fungi</taxon>
        <taxon>Dikarya</taxon>
        <taxon>Basidiomycota</taxon>
        <taxon>Agaricomycotina</taxon>
        <taxon>Agaricomycetes</taxon>
        <taxon>Russulales</taxon>
        <taxon>Bondarzewiaceae</taxon>
        <taxon>Heterobasidion</taxon>
        <taxon>Heterobasidion annosum species complex</taxon>
    </lineage>
</organism>
<gene>
    <name evidence="2" type="ORF">HETIRDRAFT_455469</name>
</gene>
<dbReference type="KEGG" id="hir:HETIRDRAFT_455469"/>
<feature type="region of interest" description="Disordered" evidence="1">
    <location>
        <begin position="214"/>
        <end position="280"/>
    </location>
</feature>
<keyword evidence="3" id="KW-1185">Reference proteome</keyword>
<name>W4JQI8_HETIT</name>
<protein>
    <submittedName>
        <fullName evidence="2">Uncharacterized protein</fullName>
    </submittedName>
</protein>
<dbReference type="AlphaFoldDB" id="W4JQI8"/>
<feature type="compositionally biased region" description="Low complexity" evidence="1">
    <location>
        <begin position="222"/>
        <end position="242"/>
    </location>
</feature>
<evidence type="ECO:0000313" key="3">
    <source>
        <dbReference type="Proteomes" id="UP000030671"/>
    </source>
</evidence>